<protein>
    <recommendedName>
        <fullName evidence="3">NB-ARC domain-containing protein</fullName>
    </recommendedName>
</protein>
<dbReference type="EMBL" id="RDQH01000333">
    <property type="protein sequence ID" value="RXH94961.1"/>
    <property type="molecule type" value="Genomic_DNA"/>
</dbReference>
<name>A0A498JNQ6_MALDO</name>
<comment type="caution">
    <text evidence="1">The sequence shown here is derived from an EMBL/GenBank/DDBJ whole genome shotgun (WGS) entry which is preliminary data.</text>
</comment>
<sequence length="123" mass="13525">MECVDAHKQIVILAAFGMAKSGLFGSDDPNSLEDILRKVFTTGVSMQELLLSRVLKEKCGVFIVLDDVEKLSQIEALLGKQHSFGGGNQVIVVEYWAFAFDKPSSPKLVACLMTHVKAHNWGM</sequence>
<reference evidence="1 2" key="1">
    <citation type="submission" date="2018-10" db="EMBL/GenBank/DDBJ databases">
        <title>A high-quality apple genome assembly.</title>
        <authorList>
            <person name="Hu J."/>
        </authorList>
    </citation>
    <scope>NUCLEOTIDE SEQUENCE [LARGE SCALE GENOMIC DNA]</scope>
    <source>
        <strain evidence="2">cv. HFTH1</strain>
        <tissue evidence="1">Young leaf</tissue>
    </source>
</reference>
<evidence type="ECO:0000313" key="2">
    <source>
        <dbReference type="Proteomes" id="UP000290289"/>
    </source>
</evidence>
<evidence type="ECO:0000313" key="1">
    <source>
        <dbReference type="EMBL" id="RXH94961.1"/>
    </source>
</evidence>
<keyword evidence="2" id="KW-1185">Reference proteome</keyword>
<evidence type="ECO:0008006" key="3">
    <source>
        <dbReference type="Google" id="ProtNLM"/>
    </source>
</evidence>
<accession>A0A498JNQ6</accession>
<organism evidence="1 2">
    <name type="scientific">Malus domestica</name>
    <name type="common">Apple</name>
    <name type="synonym">Pyrus malus</name>
    <dbReference type="NCBI Taxonomy" id="3750"/>
    <lineage>
        <taxon>Eukaryota</taxon>
        <taxon>Viridiplantae</taxon>
        <taxon>Streptophyta</taxon>
        <taxon>Embryophyta</taxon>
        <taxon>Tracheophyta</taxon>
        <taxon>Spermatophyta</taxon>
        <taxon>Magnoliopsida</taxon>
        <taxon>eudicotyledons</taxon>
        <taxon>Gunneridae</taxon>
        <taxon>Pentapetalae</taxon>
        <taxon>rosids</taxon>
        <taxon>fabids</taxon>
        <taxon>Rosales</taxon>
        <taxon>Rosaceae</taxon>
        <taxon>Amygdaloideae</taxon>
        <taxon>Maleae</taxon>
        <taxon>Malus</taxon>
    </lineage>
</organism>
<gene>
    <name evidence="1" type="ORF">DVH24_024645</name>
</gene>
<proteinExistence type="predicted"/>
<dbReference type="Proteomes" id="UP000290289">
    <property type="component" value="Chromosome 7"/>
</dbReference>
<dbReference type="AlphaFoldDB" id="A0A498JNQ6"/>